<sequence>MPSPSLLLRAPPLSPSPSPRRCASPSLTTSSPAVRLRLHPLRLPPAASRHAPRARGRAGDTRVVDGGDLIPIARCYEGRLARLELAGAARREQAVAAAAAADGGARAEAHLAAGSDAMVVEAFLPWPHGGGTTASSTRVILQAKEVKDKASKIEKQFGSDFFFANETDSESMLAMAFKQVVILRLSNFRLEVFSPGSERDFQDFGKPRKGSLDCSISSSDGKLLSSLAEAIFSCVIEDARKNHLGGVGSLFQKQQLNCSMDSSVCIHRISEAEVVKKAKRCLETISLMKSSHETKNGWWPPPHYESLVKIGGPQLVLWANEYIPTYKLQINASALESSNHEGLYELESNRWEVLLSHSQLVQVGNILDMYFEDQFTLPGKTFHPHWNSDPSKIKKNNGYLNNIFTFLAGSCIFLFVTVFAQLCWPQSFRDKRLFKESSNASSSQNYCSDIKSLDDSEIQAYCTSLVKKMKDSYDCPGDVMIDAHIGAWVGELPNCFKAINSEAAAASGYFQHPDTLSQENQSQSVPINIKISQLEQNDRTQETLQNIASFQVVISEEGKVVGFQPTNRPAVNHWATNPLATLLYQGRSLSPGEILK</sequence>
<name>A0A811Q244_9POAL</name>
<proteinExistence type="predicted"/>
<dbReference type="PANTHER" id="PTHR35694">
    <property type="entry name" value="DENEDDYLASE"/>
    <property type="match status" value="1"/>
</dbReference>
<reference evidence="3" key="1">
    <citation type="submission" date="2020-10" db="EMBL/GenBank/DDBJ databases">
        <authorList>
            <person name="Han B."/>
            <person name="Lu T."/>
            <person name="Zhao Q."/>
            <person name="Huang X."/>
            <person name="Zhao Y."/>
        </authorList>
    </citation>
    <scope>NUCLEOTIDE SEQUENCE</scope>
</reference>
<protein>
    <submittedName>
        <fullName evidence="3">Uncharacterized protein</fullName>
    </submittedName>
</protein>
<gene>
    <name evidence="3" type="ORF">NCGR_LOCUS35940</name>
</gene>
<dbReference type="OrthoDB" id="1894747at2759"/>
<dbReference type="AlphaFoldDB" id="A0A811Q244"/>
<evidence type="ECO:0000256" key="2">
    <source>
        <dbReference type="SAM" id="Phobius"/>
    </source>
</evidence>
<comment type="caution">
    <text evidence="3">The sequence shown here is derived from an EMBL/GenBank/DDBJ whole genome shotgun (WGS) entry which is preliminary data.</text>
</comment>
<keyword evidence="2" id="KW-0812">Transmembrane</keyword>
<dbReference type="PANTHER" id="PTHR35694:SF1">
    <property type="entry name" value="DENEDDYLASE"/>
    <property type="match status" value="1"/>
</dbReference>
<dbReference type="EMBL" id="CAJGYO010000008">
    <property type="protein sequence ID" value="CAD6252213.1"/>
    <property type="molecule type" value="Genomic_DNA"/>
</dbReference>
<feature type="compositionally biased region" description="Low complexity" evidence="1">
    <location>
        <begin position="1"/>
        <end position="11"/>
    </location>
</feature>
<evidence type="ECO:0000313" key="3">
    <source>
        <dbReference type="EMBL" id="CAD6252213.1"/>
    </source>
</evidence>
<evidence type="ECO:0000256" key="1">
    <source>
        <dbReference type="SAM" id="MobiDB-lite"/>
    </source>
</evidence>
<feature type="region of interest" description="Disordered" evidence="1">
    <location>
        <begin position="1"/>
        <end position="30"/>
    </location>
</feature>
<keyword evidence="2" id="KW-0472">Membrane</keyword>
<feature type="transmembrane region" description="Helical" evidence="2">
    <location>
        <begin position="403"/>
        <end position="424"/>
    </location>
</feature>
<feature type="region of interest" description="Disordered" evidence="1">
    <location>
        <begin position="42"/>
        <end position="61"/>
    </location>
</feature>
<evidence type="ECO:0000313" key="4">
    <source>
        <dbReference type="Proteomes" id="UP000604825"/>
    </source>
</evidence>
<feature type="compositionally biased region" description="Low complexity" evidence="1">
    <location>
        <begin position="19"/>
        <end position="30"/>
    </location>
</feature>
<organism evidence="3 4">
    <name type="scientific">Miscanthus lutarioriparius</name>
    <dbReference type="NCBI Taxonomy" id="422564"/>
    <lineage>
        <taxon>Eukaryota</taxon>
        <taxon>Viridiplantae</taxon>
        <taxon>Streptophyta</taxon>
        <taxon>Embryophyta</taxon>
        <taxon>Tracheophyta</taxon>
        <taxon>Spermatophyta</taxon>
        <taxon>Magnoliopsida</taxon>
        <taxon>Liliopsida</taxon>
        <taxon>Poales</taxon>
        <taxon>Poaceae</taxon>
        <taxon>PACMAD clade</taxon>
        <taxon>Panicoideae</taxon>
        <taxon>Andropogonodae</taxon>
        <taxon>Andropogoneae</taxon>
        <taxon>Saccharinae</taxon>
        <taxon>Miscanthus</taxon>
    </lineage>
</organism>
<keyword evidence="2" id="KW-1133">Transmembrane helix</keyword>
<keyword evidence="4" id="KW-1185">Reference proteome</keyword>
<accession>A0A811Q244</accession>
<dbReference type="Proteomes" id="UP000604825">
    <property type="component" value="Unassembled WGS sequence"/>
</dbReference>